<feature type="region of interest" description="Disordered" evidence="1">
    <location>
        <begin position="1"/>
        <end position="31"/>
    </location>
</feature>
<feature type="compositionally biased region" description="Pro residues" evidence="1">
    <location>
        <begin position="446"/>
        <end position="464"/>
    </location>
</feature>
<feature type="region of interest" description="Disordered" evidence="1">
    <location>
        <begin position="110"/>
        <end position="138"/>
    </location>
</feature>
<keyword evidence="3" id="KW-1185">Reference proteome</keyword>
<dbReference type="AlphaFoldDB" id="A0AAD6YM88"/>
<name>A0AAD6YM88_9AGAR</name>
<evidence type="ECO:0000313" key="2">
    <source>
        <dbReference type="EMBL" id="KAJ7223320.1"/>
    </source>
</evidence>
<reference evidence="2" key="1">
    <citation type="submission" date="2023-03" db="EMBL/GenBank/DDBJ databases">
        <title>Massive genome expansion in bonnet fungi (Mycena s.s.) driven by repeated elements and novel gene families across ecological guilds.</title>
        <authorList>
            <consortium name="Lawrence Berkeley National Laboratory"/>
            <person name="Harder C.B."/>
            <person name="Miyauchi S."/>
            <person name="Viragh M."/>
            <person name="Kuo A."/>
            <person name="Thoen E."/>
            <person name="Andreopoulos B."/>
            <person name="Lu D."/>
            <person name="Skrede I."/>
            <person name="Drula E."/>
            <person name="Henrissat B."/>
            <person name="Morin E."/>
            <person name="Kohler A."/>
            <person name="Barry K."/>
            <person name="LaButti K."/>
            <person name="Morin E."/>
            <person name="Salamov A."/>
            <person name="Lipzen A."/>
            <person name="Mereny Z."/>
            <person name="Hegedus B."/>
            <person name="Baldrian P."/>
            <person name="Stursova M."/>
            <person name="Weitz H."/>
            <person name="Taylor A."/>
            <person name="Grigoriev I.V."/>
            <person name="Nagy L.G."/>
            <person name="Martin F."/>
            <person name="Kauserud H."/>
        </authorList>
    </citation>
    <scope>NUCLEOTIDE SEQUENCE</scope>
    <source>
        <strain evidence="2">9144</strain>
    </source>
</reference>
<sequence length="756" mass="82202">MVKTKQPQKPKEMFKPYDPDNVPDIMPFPDLHHVATTKGEDTAVPKLNEHQRSWILDIGVRDLDLPNLAGKAATTVYDRVKDDAFAAKAFQHKTQPGDREEESGVPALAAEWKRKNQSKKKSKAADDDDETDEGGRNGLLRGYTKAGWRLAIQKVISNKRTAEKAKRKVQADGGEPASPGAAALAKLFGLVTFTGRDKFRNDRHDAIHEYSKTLLGHGNAGGKFKKAETLLWAEEDQALWETAAAADEDVDWEERQKLVPAGFKHMVDTLHASRKFRPFVATMLMAWVNEEGKLAFEWQDIHTREAFEDRYGQLVKDSVNGMHAWSEKALKDYLATHQNSAQVPAPVFPLEASALDDVTPKVLAQTVERFLAQSYAAAFGDQEIPWAAIASEPSKYYDAVEFRGHFAPTGLAELTRSEWYELAGALANIAGPGSAGFFRQARVVPEPSPRPSSPAPEETPPPSPRRLSRAPKGPRRPLPAPKGPCSPSGASPPPPSRSPSPTPKGAPLPLSRSSSPPPPPPRTPSGAAPPPPFRSPSPVSKGAPPPSRSPSPVSKGAPPPSRSPSPVLKGAPPPSRSPSPASKGAPPPPPSCSPSPPPKPPARRQRGKLPQAGVRVTRSTAAVPARETRNSKSVAAKRVTEDTSSGPRKRVKSLPVWNPVYDAMEEGIRDFANMAFDTAAPTFDTAVLAEIPLLRLSTIQRLKKDFGQAFLDGNISSRDARDVKNIYSLPLWYLTYAERARQAAHSWHTREGGQTM</sequence>
<organism evidence="2 3">
    <name type="scientific">Mycena pura</name>
    <dbReference type="NCBI Taxonomy" id="153505"/>
    <lineage>
        <taxon>Eukaryota</taxon>
        <taxon>Fungi</taxon>
        <taxon>Dikarya</taxon>
        <taxon>Basidiomycota</taxon>
        <taxon>Agaricomycotina</taxon>
        <taxon>Agaricomycetes</taxon>
        <taxon>Agaricomycetidae</taxon>
        <taxon>Agaricales</taxon>
        <taxon>Marasmiineae</taxon>
        <taxon>Mycenaceae</taxon>
        <taxon>Mycena</taxon>
    </lineage>
</organism>
<feature type="compositionally biased region" description="Pro residues" evidence="1">
    <location>
        <begin position="585"/>
        <end position="600"/>
    </location>
</feature>
<protein>
    <submittedName>
        <fullName evidence="2">Uncharacterized protein</fullName>
    </submittedName>
</protein>
<dbReference type="Proteomes" id="UP001219525">
    <property type="component" value="Unassembled WGS sequence"/>
</dbReference>
<feature type="compositionally biased region" description="Pro residues" evidence="1">
    <location>
        <begin position="476"/>
        <end position="506"/>
    </location>
</feature>
<feature type="region of interest" description="Disordered" evidence="1">
    <location>
        <begin position="444"/>
        <end position="650"/>
    </location>
</feature>
<comment type="caution">
    <text evidence="2">The sequence shown here is derived from an EMBL/GenBank/DDBJ whole genome shotgun (WGS) entry which is preliminary data.</text>
</comment>
<accession>A0AAD6YM88</accession>
<proteinExistence type="predicted"/>
<dbReference type="PANTHER" id="PTHR24216:SF65">
    <property type="entry name" value="PAXILLIN-LIKE PROTEIN 1"/>
    <property type="match status" value="1"/>
</dbReference>
<gene>
    <name evidence="2" type="ORF">GGX14DRAFT_557899</name>
</gene>
<evidence type="ECO:0000313" key="3">
    <source>
        <dbReference type="Proteomes" id="UP001219525"/>
    </source>
</evidence>
<feature type="compositionally biased region" description="Basic residues" evidence="1">
    <location>
        <begin position="466"/>
        <end position="475"/>
    </location>
</feature>
<feature type="compositionally biased region" description="Basic and acidic residues" evidence="1">
    <location>
        <begin position="9"/>
        <end position="18"/>
    </location>
</feature>
<dbReference type="EMBL" id="JARJCW010000006">
    <property type="protein sequence ID" value="KAJ7223320.1"/>
    <property type="molecule type" value="Genomic_DNA"/>
</dbReference>
<evidence type="ECO:0000256" key="1">
    <source>
        <dbReference type="SAM" id="MobiDB-lite"/>
    </source>
</evidence>
<feature type="compositionally biased region" description="Pro residues" evidence="1">
    <location>
        <begin position="515"/>
        <end position="535"/>
    </location>
</feature>
<dbReference type="PRINTS" id="PR01217">
    <property type="entry name" value="PRICHEXTENSN"/>
</dbReference>
<dbReference type="PANTHER" id="PTHR24216">
    <property type="entry name" value="PAXILLIN-RELATED"/>
    <property type="match status" value="1"/>
</dbReference>